<reference evidence="2 3" key="1">
    <citation type="submission" date="2017-02" db="EMBL/GenBank/DDBJ databases">
        <title>Prevalence of linear plasmids in Cutibacterium acnes isolates obtained from cancerous prostatic tissue.</title>
        <authorList>
            <person name="Davidsson S."/>
            <person name="Bruggemann H."/>
        </authorList>
    </citation>
    <scope>NUCLEOTIDE SEQUENCE [LARGE SCALE GENOMIC DNA]</scope>
    <source>
        <strain evidence="2 3">11-78</strain>
    </source>
</reference>
<name>A0A2B7JS76_CUTAC</name>
<organism evidence="2 3">
    <name type="scientific">Cutibacterium acnes</name>
    <name type="common">Propionibacterium acnes</name>
    <dbReference type="NCBI Taxonomy" id="1747"/>
    <lineage>
        <taxon>Bacteria</taxon>
        <taxon>Bacillati</taxon>
        <taxon>Actinomycetota</taxon>
        <taxon>Actinomycetes</taxon>
        <taxon>Propionibacteriales</taxon>
        <taxon>Propionibacteriaceae</taxon>
        <taxon>Cutibacterium</taxon>
    </lineage>
</organism>
<dbReference type="GeneID" id="92855995"/>
<evidence type="ECO:0000313" key="1">
    <source>
        <dbReference type="EMBL" id="AXM07073.1"/>
    </source>
</evidence>
<sequence>MTDRETAQEGVRALLRLSVEDPSREGLEDPLADRFLGLVRQS</sequence>
<gene>
    <name evidence="2" type="ORF">B1B09_06875</name>
    <name evidence="1" type="ORF">DXN06_07955</name>
</gene>
<protein>
    <submittedName>
        <fullName evidence="2">GTP cyclohydrolase</fullName>
    </submittedName>
</protein>
<evidence type="ECO:0000313" key="2">
    <source>
        <dbReference type="EMBL" id="PGF35292.1"/>
    </source>
</evidence>
<dbReference type="EMBL" id="CP031442">
    <property type="protein sequence ID" value="AXM07073.1"/>
    <property type="molecule type" value="Genomic_DNA"/>
</dbReference>
<evidence type="ECO:0000313" key="4">
    <source>
        <dbReference type="Proteomes" id="UP000256621"/>
    </source>
</evidence>
<proteinExistence type="predicted"/>
<dbReference type="RefSeq" id="WP_002522464.1">
    <property type="nucleotide sequence ID" value="NZ_AP019664.1"/>
</dbReference>
<reference evidence="1 4" key="2">
    <citation type="submission" date="2018-08" db="EMBL/GenBank/DDBJ databases">
        <title>Genome sequencing of Cutibacterium acnes KCOM 1315.</title>
        <authorList>
            <person name="Kook J.-K."/>
            <person name="Park S.-N."/>
            <person name="Lim Y.K."/>
        </authorList>
    </citation>
    <scope>NUCLEOTIDE SEQUENCE [LARGE SCALE GENOMIC DNA]</scope>
    <source>
        <strain evidence="1 4">KCOM 1315</strain>
    </source>
</reference>
<dbReference type="Proteomes" id="UP000226191">
    <property type="component" value="Unassembled WGS sequence"/>
</dbReference>
<accession>A0A2B7JS76</accession>
<dbReference type="Proteomes" id="UP000256621">
    <property type="component" value="Chromosome"/>
</dbReference>
<evidence type="ECO:0000313" key="3">
    <source>
        <dbReference type="Proteomes" id="UP000226191"/>
    </source>
</evidence>
<dbReference type="AlphaFoldDB" id="A0A2B7JS76"/>
<dbReference type="EMBL" id="MVCE01000002">
    <property type="protein sequence ID" value="PGF35292.1"/>
    <property type="molecule type" value="Genomic_DNA"/>
</dbReference>